<feature type="compositionally biased region" description="Basic and acidic residues" evidence="1">
    <location>
        <begin position="10"/>
        <end position="22"/>
    </location>
</feature>
<feature type="transmembrane region" description="Helical" evidence="2">
    <location>
        <begin position="69"/>
        <end position="91"/>
    </location>
</feature>
<comment type="caution">
    <text evidence="3">The sequence shown here is derived from an EMBL/GenBank/DDBJ whole genome shotgun (WGS) entry which is preliminary data.</text>
</comment>
<keyword evidence="2" id="KW-0472">Membrane</keyword>
<accession>A0A368NB96</accession>
<dbReference type="Proteomes" id="UP000252189">
    <property type="component" value="Unassembled WGS sequence"/>
</dbReference>
<name>A0A368NB96_9EURY</name>
<evidence type="ECO:0000256" key="2">
    <source>
        <dbReference type="SAM" id="Phobius"/>
    </source>
</evidence>
<dbReference type="AlphaFoldDB" id="A0A368NB96"/>
<evidence type="ECO:0000313" key="3">
    <source>
        <dbReference type="EMBL" id="RCU47832.1"/>
    </source>
</evidence>
<protein>
    <recommendedName>
        <fullName evidence="5">Zinc ribbon domain-containing protein</fullName>
    </recommendedName>
</protein>
<proteinExistence type="predicted"/>
<keyword evidence="2" id="KW-0812">Transmembrane</keyword>
<organism evidence="3 4">
    <name type="scientific">Haloplanus salinus</name>
    <dbReference type="NCBI Taxonomy" id="1126245"/>
    <lineage>
        <taxon>Archaea</taxon>
        <taxon>Methanobacteriati</taxon>
        <taxon>Methanobacteriota</taxon>
        <taxon>Stenosarchaea group</taxon>
        <taxon>Halobacteria</taxon>
        <taxon>Halobacteriales</taxon>
        <taxon>Haloferacaceae</taxon>
        <taxon>Haloplanus</taxon>
    </lineage>
</organism>
<evidence type="ECO:0008006" key="5">
    <source>
        <dbReference type="Google" id="ProtNLM"/>
    </source>
</evidence>
<dbReference type="EMBL" id="QPHM01000001">
    <property type="protein sequence ID" value="RCU47832.1"/>
    <property type="molecule type" value="Genomic_DNA"/>
</dbReference>
<feature type="transmembrane region" description="Helical" evidence="2">
    <location>
        <begin position="97"/>
        <end position="119"/>
    </location>
</feature>
<evidence type="ECO:0000313" key="4">
    <source>
        <dbReference type="Proteomes" id="UP000252189"/>
    </source>
</evidence>
<feature type="compositionally biased region" description="Polar residues" evidence="1">
    <location>
        <begin position="23"/>
        <end position="32"/>
    </location>
</feature>
<reference evidence="3 4" key="1">
    <citation type="submission" date="2018-07" db="EMBL/GenBank/DDBJ databases">
        <title>Genome sequences of Haloplanus salinus JCM 18368T.</title>
        <authorList>
            <person name="Kim Y.B."/>
            <person name="Roh S.W."/>
        </authorList>
    </citation>
    <scope>NUCLEOTIDE SEQUENCE [LARGE SCALE GENOMIC DNA]</scope>
    <source>
        <strain evidence="3 4">JCM 18368</strain>
    </source>
</reference>
<sequence length="134" mass="14083">MGAGGNGLTRRCDGGNELKPTESYRSNVSEEQGTCGRCGETIPTDVNRCPLCGYQPGPHDRRVARLAEYALVAVVVASVAVFFGGIAASVLDLPVGGVSRVAIVTPYTAGISTFFAYYLHRKRGATPTDDDTLG</sequence>
<keyword evidence="4" id="KW-1185">Reference proteome</keyword>
<feature type="region of interest" description="Disordered" evidence="1">
    <location>
        <begin position="1"/>
        <end position="32"/>
    </location>
</feature>
<evidence type="ECO:0000256" key="1">
    <source>
        <dbReference type="SAM" id="MobiDB-lite"/>
    </source>
</evidence>
<keyword evidence="2" id="KW-1133">Transmembrane helix</keyword>
<gene>
    <name evidence="3" type="ORF">DU504_11315</name>
</gene>